<feature type="region of interest" description="Disordered" evidence="1">
    <location>
        <begin position="1"/>
        <end position="50"/>
    </location>
</feature>
<feature type="compositionally biased region" description="Low complexity" evidence="1">
    <location>
        <begin position="1"/>
        <end position="36"/>
    </location>
</feature>
<dbReference type="Proteomes" id="UP000694904">
    <property type="component" value="Chromosome X"/>
</dbReference>
<name>A0ABM1PRE9_DROAR</name>
<reference evidence="2" key="1">
    <citation type="journal article" date="1997" name="Nucleic Acids Res.">
        <title>tRNAscan-SE: a program for improved detection of transfer RNA genes in genomic sequence.</title>
        <authorList>
            <person name="Lowe T.M."/>
            <person name="Eddy S.R."/>
        </authorList>
    </citation>
    <scope>NUCLEOTIDE SEQUENCE [LARGE SCALE GENOMIC DNA]</scope>
</reference>
<keyword evidence="2" id="KW-1185">Reference proteome</keyword>
<reference evidence="2" key="2">
    <citation type="journal article" date="2016" name="G3 (Bethesda)">
        <title>Genome Evolution in Three Species of Cactophilic Drosophila.</title>
        <authorList>
            <person name="Sanchez-Flores A."/>
            <person name="Penazola F."/>
            <person name="Carpinteyro-Ponce J."/>
            <person name="Nazario-Yepiz N."/>
            <person name="Abreu-Goodger C."/>
            <person name="Machado C.A."/>
            <person name="Markow T.A."/>
        </authorList>
    </citation>
    <scope>NUCLEOTIDE SEQUENCE [LARGE SCALE GENOMIC DNA]</scope>
</reference>
<gene>
    <name evidence="3" type="primary">LOC108618323</name>
</gene>
<accession>A0ABM1PRE9</accession>
<reference evidence="3" key="3">
    <citation type="submission" date="2025-08" db="UniProtKB">
        <authorList>
            <consortium name="RefSeq"/>
        </authorList>
    </citation>
    <scope>IDENTIFICATION</scope>
    <source>
        <tissue evidence="3">Whole organism</tissue>
    </source>
</reference>
<dbReference type="RefSeq" id="XP_017869785.1">
    <property type="nucleotide sequence ID" value="XM_018014296.1"/>
</dbReference>
<proteinExistence type="predicted"/>
<evidence type="ECO:0000313" key="3">
    <source>
        <dbReference type="RefSeq" id="XP_017869785.1"/>
    </source>
</evidence>
<evidence type="ECO:0000313" key="2">
    <source>
        <dbReference type="Proteomes" id="UP000694904"/>
    </source>
</evidence>
<dbReference type="GeneID" id="108618323"/>
<protein>
    <submittedName>
        <fullName evidence="3">Salivary glue protein Sgs-3-like</fullName>
    </submittedName>
</protein>
<sequence>TTTTTPTTTPTTTTTTTTTTTPPTTTTTTTTTTTRRTTTRRPPCRPKPWWPNRPCGPGGRPCVGCPPRGQLCIHLLSQLKSLERKIRKCVCGQSLFLLS</sequence>
<organism evidence="2 3">
    <name type="scientific">Drosophila arizonae</name>
    <name type="common">Fruit fly</name>
    <dbReference type="NCBI Taxonomy" id="7263"/>
    <lineage>
        <taxon>Eukaryota</taxon>
        <taxon>Metazoa</taxon>
        <taxon>Ecdysozoa</taxon>
        <taxon>Arthropoda</taxon>
        <taxon>Hexapoda</taxon>
        <taxon>Insecta</taxon>
        <taxon>Pterygota</taxon>
        <taxon>Neoptera</taxon>
        <taxon>Endopterygota</taxon>
        <taxon>Diptera</taxon>
        <taxon>Brachycera</taxon>
        <taxon>Muscomorpha</taxon>
        <taxon>Ephydroidea</taxon>
        <taxon>Drosophilidae</taxon>
        <taxon>Drosophila</taxon>
    </lineage>
</organism>
<evidence type="ECO:0000256" key="1">
    <source>
        <dbReference type="SAM" id="MobiDB-lite"/>
    </source>
</evidence>
<feature type="non-terminal residue" evidence="3">
    <location>
        <position position="1"/>
    </location>
</feature>